<dbReference type="Proteomes" id="UP000805193">
    <property type="component" value="Unassembled WGS sequence"/>
</dbReference>
<proteinExistence type="predicted"/>
<evidence type="ECO:0000313" key="2">
    <source>
        <dbReference type="Proteomes" id="UP000805193"/>
    </source>
</evidence>
<keyword evidence="2" id="KW-1185">Reference proteome</keyword>
<protein>
    <submittedName>
        <fullName evidence="1">Uncharacterized protein</fullName>
    </submittedName>
</protein>
<evidence type="ECO:0000313" key="1">
    <source>
        <dbReference type="EMBL" id="KAG0411955.1"/>
    </source>
</evidence>
<gene>
    <name evidence="1" type="ORF">HPB47_010906</name>
</gene>
<comment type="caution">
    <text evidence="1">The sequence shown here is derived from an EMBL/GenBank/DDBJ whole genome shotgun (WGS) entry which is preliminary data.</text>
</comment>
<organism evidence="1 2">
    <name type="scientific">Ixodes persulcatus</name>
    <name type="common">Taiga tick</name>
    <dbReference type="NCBI Taxonomy" id="34615"/>
    <lineage>
        <taxon>Eukaryota</taxon>
        <taxon>Metazoa</taxon>
        <taxon>Ecdysozoa</taxon>
        <taxon>Arthropoda</taxon>
        <taxon>Chelicerata</taxon>
        <taxon>Arachnida</taxon>
        <taxon>Acari</taxon>
        <taxon>Parasitiformes</taxon>
        <taxon>Ixodida</taxon>
        <taxon>Ixodoidea</taxon>
        <taxon>Ixodidae</taxon>
        <taxon>Ixodinae</taxon>
        <taxon>Ixodes</taxon>
    </lineage>
</organism>
<accession>A0AC60NXR8</accession>
<dbReference type="EMBL" id="JABSTQ010011389">
    <property type="protein sequence ID" value="KAG0411955.1"/>
    <property type="molecule type" value="Genomic_DNA"/>
</dbReference>
<name>A0AC60NXR8_IXOPE</name>
<sequence length="169" mass="19757">MAQIEALRLAREDCVPRDQFRASRGWFRRFMKRHEFSIRRRMTLCQRLPDIYEEKLVNFQRYMIGLRKRHEYLYSQIGIVDQTPVYLEMPLDTTLQKKGSKSVSILTGGNSKLRCTVMLCALADGMKLRLSVIFKCKTLPTDLPSGIVVRAEDNSWMNSHLVVDWVKTV</sequence>
<reference evidence="1 2" key="1">
    <citation type="journal article" date="2020" name="Cell">
        <title>Large-Scale Comparative Analyses of Tick Genomes Elucidate Their Genetic Diversity and Vector Capacities.</title>
        <authorList>
            <consortium name="Tick Genome and Microbiome Consortium (TIGMIC)"/>
            <person name="Jia N."/>
            <person name="Wang J."/>
            <person name="Shi W."/>
            <person name="Du L."/>
            <person name="Sun Y."/>
            <person name="Zhan W."/>
            <person name="Jiang J.F."/>
            <person name="Wang Q."/>
            <person name="Zhang B."/>
            <person name="Ji P."/>
            <person name="Bell-Sakyi L."/>
            <person name="Cui X.M."/>
            <person name="Yuan T.T."/>
            <person name="Jiang B.G."/>
            <person name="Yang W.F."/>
            <person name="Lam T.T."/>
            <person name="Chang Q.C."/>
            <person name="Ding S.J."/>
            <person name="Wang X.J."/>
            <person name="Zhu J.G."/>
            <person name="Ruan X.D."/>
            <person name="Zhao L."/>
            <person name="Wei J.T."/>
            <person name="Ye R.Z."/>
            <person name="Que T.C."/>
            <person name="Du C.H."/>
            <person name="Zhou Y.H."/>
            <person name="Cheng J.X."/>
            <person name="Dai P.F."/>
            <person name="Guo W.B."/>
            <person name="Han X.H."/>
            <person name="Huang E.J."/>
            <person name="Li L.F."/>
            <person name="Wei W."/>
            <person name="Gao Y.C."/>
            <person name="Liu J.Z."/>
            <person name="Shao H.Z."/>
            <person name="Wang X."/>
            <person name="Wang C.C."/>
            <person name="Yang T.C."/>
            <person name="Huo Q.B."/>
            <person name="Li W."/>
            <person name="Chen H.Y."/>
            <person name="Chen S.E."/>
            <person name="Zhou L.G."/>
            <person name="Ni X.B."/>
            <person name="Tian J.H."/>
            <person name="Sheng Y."/>
            <person name="Liu T."/>
            <person name="Pan Y.S."/>
            <person name="Xia L.Y."/>
            <person name="Li J."/>
            <person name="Zhao F."/>
            <person name="Cao W.C."/>
        </authorList>
    </citation>
    <scope>NUCLEOTIDE SEQUENCE [LARGE SCALE GENOMIC DNA]</scope>
    <source>
        <strain evidence="1">Iper-2018</strain>
    </source>
</reference>